<evidence type="ECO:0000256" key="3">
    <source>
        <dbReference type="ARBA" id="ARBA00023163"/>
    </source>
</evidence>
<evidence type="ECO:0000256" key="2">
    <source>
        <dbReference type="ARBA" id="ARBA00023125"/>
    </source>
</evidence>
<dbReference type="InterPro" id="IPR001867">
    <property type="entry name" value="OmpR/PhoB-type_DNA-bd"/>
</dbReference>
<accession>A0AAW8TDQ0</accession>
<feature type="DNA-binding region" description="OmpR/PhoB-type" evidence="4">
    <location>
        <begin position="110"/>
        <end position="215"/>
    </location>
</feature>
<proteinExistence type="predicted"/>
<evidence type="ECO:0000313" key="6">
    <source>
        <dbReference type="EMBL" id="MDT2545960.1"/>
    </source>
</evidence>
<protein>
    <submittedName>
        <fullName evidence="6">Helix-turn-helix domain-containing protein</fullName>
    </submittedName>
</protein>
<organism evidence="6 7">
    <name type="scientific">Enterococcus raffinosus</name>
    <dbReference type="NCBI Taxonomy" id="71452"/>
    <lineage>
        <taxon>Bacteria</taxon>
        <taxon>Bacillati</taxon>
        <taxon>Bacillota</taxon>
        <taxon>Bacilli</taxon>
        <taxon>Lactobacillales</taxon>
        <taxon>Enterococcaceae</taxon>
        <taxon>Enterococcus</taxon>
    </lineage>
</organism>
<dbReference type="SMART" id="SM00862">
    <property type="entry name" value="Trans_reg_C"/>
    <property type="match status" value="1"/>
</dbReference>
<dbReference type="EMBL" id="JARPXL010000021">
    <property type="protein sequence ID" value="MDT2545960.1"/>
    <property type="molecule type" value="Genomic_DNA"/>
</dbReference>
<dbReference type="Gene3D" id="1.10.10.10">
    <property type="entry name" value="Winged helix-like DNA-binding domain superfamily/Winged helix DNA-binding domain"/>
    <property type="match status" value="1"/>
</dbReference>
<evidence type="ECO:0000256" key="4">
    <source>
        <dbReference type="PROSITE-ProRule" id="PRU01091"/>
    </source>
</evidence>
<dbReference type="RefSeq" id="WP_222227521.1">
    <property type="nucleotide sequence ID" value="NZ_CP081847.1"/>
</dbReference>
<reference evidence="6" key="1">
    <citation type="submission" date="2023-03" db="EMBL/GenBank/DDBJ databases">
        <authorList>
            <person name="Shen W."/>
            <person name="Cai J."/>
        </authorList>
    </citation>
    <scope>NUCLEOTIDE SEQUENCE</scope>
    <source>
        <strain evidence="6">Y15</strain>
    </source>
</reference>
<dbReference type="AlphaFoldDB" id="A0AAW8TDQ0"/>
<dbReference type="InterPro" id="IPR036388">
    <property type="entry name" value="WH-like_DNA-bd_sf"/>
</dbReference>
<keyword evidence="3" id="KW-0804">Transcription</keyword>
<dbReference type="GO" id="GO:0000160">
    <property type="term" value="P:phosphorelay signal transduction system"/>
    <property type="evidence" value="ECO:0007669"/>
    <property type="project" value="InterPro"/>
</dbReference>
<evidence type="ECO:0000256" key="1">
    <source>
        <dbReference type="ARBA" id="ARBA00023015"/>
    </source>
</evidence>
<dbReference type="Proteomes" id="UP001254770">
    <property type="component" value="Unassembled WGS sequence"/>
</dbReference>
<dbReference type="Pfam" id="PF00486">
    <property type="entry name" value="Trans_reg_C"/>
    <property type="match status" value="1"/>
</dbReference>
<evidence type="ECO:0000313" key="7">
    <source>
        <dbReference type="Proteomes" id="UP001254770"/>
    </source>
</evidence>
<sequence length="220" mass="26227">MKILWITKNRDFKHTTNNIFLRLGCDIFYSETAYADFNSIEKIEALSRVFTLVLFDESMSHTEIMVCMANINEKFDLIFRKTVLSLSEIEEKEWKSKGIDFLLNNDVEMDEIREFLSEFNKEKNQRKEQNGNLYDIHSFKFTNRELRIYKYLLESKHYVVSKEELCKVVFNNEISASNLSALSFCINNMRRKMEKHGFKSDIIKTLRKKGYQLNPQYFLG</sequence>
<evidence type="ECO:0000259" key="5">
    <source>
        <dbReference type="PROSITE" id="PS51755"/>
    </source>
</evidence>
<dbReference type="CDD" id="cd00383">
    <property type="entry name" value="trans_reg_C"/>
    <property type="match status" value="1"/>
</dbReference>
<gene>
    <name evidence="6" type="ORF">P7D69_16545</name>
</gene>
<dbReference type="PROSITE" id="PS51755">
    <property type="entry name" value="OMPR_PHOB"/>
    <property type="match status" value="1"/>
</dbReference>
<dbReference type="InterPro" id="IPR016032">
    <property type="entry name" value="Sig_transdc_resp-reg_C-effctor"/>
</dbReference>
<keyword evidence="2 4" id="KW-0238">DNA-binding</keyword>
<dbReference type="GO" id="GO:0003677">
    <property type="term" value="F:DNA binding"/>
    <property type="evidence" value="ECO:0007669"/>
    <property type="project" value="UniProtKB-UniRule"/>
</dbReference>
<keyword evidence="1" id="KW-0805">Transcription regulation</keyword>
<dbReference type="GO" id="GO:0006355">
    <property type="term" value="P:regulation of DNA-templated transcription"/>
    <property type="evidence" value="ECO:0007669"/>
    <property type="project" value="InterPro"/>
</dbReference>
<comment type="caution">
    <text evidence="6">The sequence shown here is derived from an EMBL/GenBank/DDBJ whole genome shotgun (WGS) entry which is preliminary data.</text>
</comment>
<name>A0AAW8TDQ0_9ENTE</name>
<feature type="domain" description="OmpR/PhoB-type" evidence="5">
    <location>
        <begin position="110"/>
        <end position="215"/>
    </location>
</feature>
<dbReference type="SUPFAM" id="SSF46894">
    <property type="entry name" value="C-terminal effector domain of the bipartite response regulators"/>
    <property type="match status" value="1"/>
</dbReference>